<proteinExistence type="predicted"/>
<gene>
    <name evidence="2" type="ORF">LKD47_09445</name>
</gene>
<dbReference type="GO" id="GO:0015074">
    <property type="term" value="P:DNA integration"/>
    <property type="evidence" value="ECO:0007669"/>
    <property type="project" value="InterPro"/>
</dbReference>
<dbReference type="GO" id="GO:0003676">
    <property type="term" value="F:nucleic acid binding"/>
    <property type="evidence" value="ECO:0007669"/>
    <property type="project" value="InterPro"/>
</dbReference>
<dbReference type="EMBL" id="JAJEQW010000010">
    <property type="protein sequence ID" value="MCC2242519.1"/>
    <property type="molecule type" value="Genomic_DNA"/>
</dbReference>
<dbReference type="GO" id="GO:0004803">
    <property type="term" value="F:transposase activity"/>
    <property type="evidence" value="ECO:0007669"/>
    <property type="project" value="TreeGrafter"/>
</dbReference>
<sequence length="347" mass="40896">MKGFRQLKWRDRVRLEELLKFHTNKSEIARIMQVSRVTIYNELKRGAYAHRNSDWTTTVCYSADLAQKKYEENLKVRGTQLKIGNDIKLANYIEQKIVENHYSPGALIGEMRRTGMFKEFNTSICEKTVYNYIDKGIFLSLTNKDLPVKGKKKRKYNKVHIQKRLERGTSIEERPKNVNSRKEFGHWEMDSVIGKRGNSKKTLLTLTERKTRREYVFLQRDKSAGAVVDTLDILERRWGKELFRSIFKTITVDNGTEFSDYSGIEKSVYGGNRTKLYYCHPYSSWERGTNENTNRMVRRQAPKGTSFENISEEDVQQIEDWVNKYPRKIFGYVTAAELFDEEIRLMI</sequence>
<organism evidence="2 3">
    <name type="scientific">Roseburia amylophila</name>
    <dbReference type="NCBI Taxonomy" id="2981794"/>
    <lineage>
        <taxon>Bacteria</taxon>
        <taxon>Bacillati</taxon>
        <taxon>Bacillota</taxon>
        <taxon>Clostridia</taxon>
        <taxon>Lachnospirales</taxon>
        <taxon>Lachnospiraceae</taxon>
        <taxon>Roseburia</taxon>
    </lineage>
</organism>
<name>A0AAW4WD87_9FIRM</name>
<dbReference type="Gene3D" id="3.30.420.10">
    <property type="entry name" value="Ribonuclease H-like superfamily/Ribonuclease H"/>
    <property type="match status" value="1"/>
</dbReference>
<dbReference type="InterPro" id="IPR012337">
    <property type="entry name" value="RNaseH-like_sf"/>
</dbReference>
<dbReference type="SUPFAM" id="SSF53098">
    <property type="entry name" value="Ribonuclease H-like"/>
    <property type="match status" value="1"/>
</dbReference>
<reference evidence="2" key="1">
    <citation type="submission" date="2021-10" db="EMBL/GenBank/DDBJ databases">
        <title>Anaerobic single-cell dispensing facilitates the cultivation of human gut bacteria.</title>
        <authorList>
            <person name="Afrizal A."/>
        </authorList>
    </citation>
    <scope>NUCLEOTIDE SEQUENCE</scope>
    <source>
        <strain evidence="2">CLA-AA-H204</strain>
    </source>
</reference>
<dbReference type="InterPro" id="IPR001584">
    <property type="entry name" value="Integrase_cat-core"/>
</dbReference>
<evidence type="ECO:0000313" key="2">
    <source>
        <dbReference type="EMBL" id="MCC2242519.1"/>
    </source>
</evidence>
<dbReference type="RefSeq" id="WP_227710275.1">
    <property type="nucleotide sequence ID" value="NZ_JAJEQW010000010.1"/>
</dbReference>
<comment type="caution">
    <text evidence="2">The sequence shown here is derived from an EMBL/GenBank/DDBJ whole genome shotgun (WGS) entry which is preliminary data.</text>
</comment>
<feature type="domain" description="Integrase catalytic" evidence="1">
    <location>
        <begin position="171"/>
        <end position="343"/>
    </location>
</feature>
<dbReference type="Proteomes" id="UP001198893">
    <property type="component" value="Unassembled WGS sequence"/>
</dbReference>
<accession>A0AAW4WD87</accession>
<dbReference type="NCBIfam" id="NF033563">
    <property type="entry name" value="transpos_IS30"/>
    <property type="match status" value="1"/>
</dbReference>
<dbReference type="PANTHER" id="PTHR10948:SF23">
    <property type="entry name" value="TRANSPOSASE INSI FOR INSERTION SEQUENCE ELEMENT IS30A-RELATED"/>
    <property type="match status" value="1"/>
</dbReference>
<dbReference type="PANTHER" id="PTHR10948">
    <property type="entry name" value="TRANSPOSASE"/>
    <property type="match status" value="1"/>
</dbReference>
<evidence type="ECO:0000313" key="3">
    <source>
        <dbReference type="Proteomes" id="UP001198893"/>
    </source>
</evidence>
<protein>
    <submittedName>
        <fullName evidence="2">IS30 family transposase</fullName>
    </submittedName>
</protein>
<dbReference type="AlphaFoldDB" id="A0AAW4WD87"/>
<dbReference type="PROSITE" id="PS50994">
    <property type="entry name" value="INTEGRASE"/>
    <property type="match status" value="1"/>
</dbReference>
<dbReference type="GO" id="GO:0032196">
    <property type="term" value="P:transposition"/>
    <property type="evidence" value="ECO:0007669"/>
    <property type="project" value="TreeGrafter"/>
</dbReference>
<dbReference type="InterPro" id="IPR051917">
    <property type="entry name" value="Transposase-Integrase"/>
</dbReference>
<dbReference type="InterPro" id="IPR036397">
    <property type="entry name" value="RNaseH_sf"/>
</dbReference>
<evidence type="ECO:0000259" key="1">
    <source>
        <dbReference type="PROSITE" id="PS50994"/>
    </source>
</evidence>
<dbReference type="GO" id="GO:0005829">
    <property type="term" value="C:cytosol"/>
    <property type="evidence" value="ECO:0007669"/>
    <property type="project" value="TreeGrafter"/>
</dbReference>
<dbReference type="InterPro" id="IPR053392">
    <property type="entry name" value="Transposase_IS30-like"/>
</dbReference>